<evidence type="ECO:0000259" key="1">
    <source>
        <dbReference type="PROSITE" id="PS50943"/>
    </source>
</evidence>
<reference evidence="3" key="1">
    <citation type="journal article" date="2017" name="Med. Chem. Commun.">
        <title>Nonomuraea sp. ATCC 55076 harbours the largest actinomycete chromosome to date and the kistamicin biosynthetic gene cluster.</title>
        <authorList>
            <person name="Nazari B."/>
            <person name="Forneris C.C."/>
            <person name="Gibson M.I."/>
            <person name="Moon K."/>
            <person name="Schramma K.R."/>
            <person name="Seyedsayamdost M.R."/>
        </authorList>
    </citation>
    <scope>NUCLEOTIDE SEQUENCE [LARGE SCALE GENOMIC DNA]</scope>
    <source>
        <strain evidence="3">ATCC 55076</strain>
    </source>
</reference>
<keyword evidence="3" id="KW-1185">Reference proteome</keyword>
<protein>
    <recommendedName>
        <fullName evidence="1">HTH cro/C1-type domain-containing protein</fullName>
    </recommendedName>
</protein>
<dbReference type="PROSITE" id="PS50943">
    <property type="entry name" value="HTH_CROC1"/>
    <property type="match status" value="1"/>
</dbReference>
<dbReference type="InterPro" id="IPR010982">
    <property type="entry name" value="Lambda_DNA-bd_dom_sf"/>
</dbReference>
<dbReference type="Proteomes" id="UP000190797">
    <property type="component" value="Chromosome"/>
</dbReference>
<dbReference type="KEGG" id="noa:BKM31_23990"/>
<name>A0A1V0A1P9_9ACTN</name>
<organism evidence="2 3">
    <name type="scientific">[Actinomadura] parvosata subsp. kistnae</name>
    <dbReference type="NCBI Taxonomy" id="1909395"/>
    <lineage>
        <taxon>Bacteria</taxon>
        <taxon>Bacillati</taxon>
        <taxon>Actinomycetota</taxon>
        <taxon>Actinomycetes</taxon>
        <taxon>Streptosporangiales</taxon>
        <taxon>Streptosporangiaceae</taxon>
        <taxon>Nonomuraea</taxon>
    </lineage>
</organism>
<proteinExistence type="predicted"/>
<dbReference type="GO" id="GO:0003677">
    <property type="term" value="F:DNA binding"/>
    <property type="evidence" value="ECO:0007669"/>
    <property type="project" value="InterPro"/>
</dbReference>
<dbReference type="RefSeq" id="WP_080040311.1">
    <property type="nucleotide sequence ID" value="NZ_CP017717.1"/>
</dbReference>
<gene>
    <name evidence="2" type="ORF">BKM31_23990</name>
</gene>
<dbReference type="SUPFAM" id="SSF47413">
    <property type="entry name" value="lambda repressor-like DNA-binding domains"/>
    <property type="match status" value="1"/>
</dbReference>
<sequence>MAEVVDVKVAREAAGLTQAEAAKAARISVATWRRAEDDLSSVSAKTRSAVERVLKATQRRPQEKAAELSFHARRLNESFQEGALTPAMAVHLSATCGMAYDMSTHDQVDLPDFMEELPDSVLFRVQGNLAWREKLAENFQRMASLLDSGVRPRLQNLAEEYVLHAAIRWGRETWSDMPPWQYVEGIERRRDDPDWDGVALEISRFPFGFPEFTEDEIADHIGSDGRIRLSRLHPFRWWEPLDTALDEWRKANGSAIAAPEFIARTLLGFLRRNRDIVDEIFEGDLYAMDFDAARSEVLLRDASGFTAVLTVTRPDVVVPVRENPFQAFVYASSFVEHIFRTHEENCVAECGACGSCEDCEYGGYLSENVSGRDAWRQTTGLSAPPDLVDVGRSEDDFRGHQAIGIKFREDVVIRVTIVDND</sequence>
<accession>A0A1V0A1P9</accession>
<dbReference type="InterPro" id="IPR001387">
    <property type="entry name" value="Cro/C1-type_HTH"/>
</dbReference>
<dbReference type="EMBL" id="CP017717">
    <property type="protein sequence ID" value="AQZ64113.1"/>
    <property type="molecule type" value="Genomic_DNA"/>
</dbReference>
<dbReference type="AlphaFoldDB" id="A0A1V0A1P9"/>
<dbReference type="CDD" id="cd00093">
    <property type="entry name" value="HTH_XRE"/>
    <property type="match status" value="1"/>
</dbReference>
<evidence type="ECO:0000313" key="2">
    <source>
        <dbReference type="EMBL" id="AQZ64113.1"/>
    </source>
</evidence>
<evidence type="ECO:0000313" key="3">
    <source>
        <dbReference type="Proteomes" id="UP000190797"/>
    </source>
</evidence>
<dbReference type="Gene3D" id="1.10.260.40">
    <property type="entry name" value="lambda repressor-like DNA-binding domains"/>
    <property type="match status" value="1"/>
</dbReference>
<feature type="domain" description="HTH cro/C1-type" evidence="1">
    <location>
        <begin position="7"/>
        <end position="31"/>
    </location>
</feature>